<dbReference type="AlphaFoldDB" id="A0A6N9Q793"/>
<comment type="caution">
    <text evidence="2">The sequence shown here is derived from an EMBL/GenBank/DDBJ whole genome shotgun (WGS) entry which is preliminary data.</text>
</comment>
<organism evidence="2 3">
    <name type="scientific">Chengkuizengella marina</name>
    <dbReference type="NCBI Taxonomy" id="2507566"/>
    <lineage>
        <taxon>Bacteria</taxon>
        <taxon>Bacillati</taxon>
        <taxon>Bacillota</taxon>
        <taxon>Bacilli</taxon>
        <taxon>Bacillales</taxon>
        <taxon>Paenibacillaceae</taxon>
        <taxon>Chengkuizengella</taxon>
    </lineage>
</organism>
<dbReference type="Pfam" id="PF01636">
    <property type="entry name" value="APH"/>
    <property type="match status" value="1"/>
</dbReference>
<evidence type="ECO:0000259" key="1">
    <source>
        <dbReference type="Pfam" id="PF01636"/>
    </source>
</evidence>
<dbReference type="RefSeq" id="WP_160647337.1">
    <property type="nucleotide sequence ID" value="NZ_SIJB01000032.1"/>
</dbReference>
<gene>
    <name evidence="2" type="ORF">ERL59_16410</name>
</gene>
<feature type="domain" description="Aminoglycoside phosphotransferase" evidence="1">
    <location>
        <begin position="73"/>
        <end position="225"/>
    </location>
</feature>
<accession>A0A6N9Q793</accession>
<proteinExistence type="predicted"/>
<sequence>MKSEIPTKWKNVQFDVLDHVIKWESLRDWSLSSVYRITLQSTETKIAKWSGGNMTREIDVYNDLLIPLDIEKPIIYENHKSKLGSYIIMQDLGKDTLEQKPLEKNFILAAKKLAHLHHQSTINIEKNLLPKETMKRYYVSLDIFIEELLYLNKHIFFTKIQKETISQLVKLFPKKIRKYYYIFPMTLIHNDYFPKNLIVTNENIKVIDWSNAYISHHLGDLYGLIKEAKYRHYNPKHIIQAYYNEINNRPYTLTELNWFVDFSGICWYIHSIKWILDYGRKVIEGSEYWIESMIINIEGLLRKIKIDC</sequence>
<dbReference type="Gene3D" id="3.90.1200.10">
    <property type="match status" value="1"/>
</dbReference>
<keyword evidence="3" id="KW-1185">Reference proteome</keyword>
<evidence type="ECO:0000313" key="3">
    <source>
        <dbReference type="Proteomes" id="UP000448943"/>
    </source>
</evidence>
<dbReference type="SUPFAM" id="SSF56112">
    <property type="entry name" value="Protein kinase-like (PK-like)"/>
    <property type="match status" value="1"/>
</dbReference>
<dbReference type="OrthoDB" id="9800774at2"/>
<dbReference type="InterPro" id="IPR011009">
    <property type="entry name" value="Kinase-like_dom_sf"/>
</dbReference>
<name>A0A6N9Q793_9BACL</name>
<dbReference type="EMBL" id="SIJB01000032">
    <property type="protein sequence ID" value="NBI30533.1"/>
    <property type="molecule type" value="Genomic_DNA"/>
</dbReference>
<dbReference type="InterPro" id="IPR002575">
    <property type="entry name" value="Aminoglycoside_PTrfase"/>
</dbReference>
<dbReference type="Proteomes" id="UP000448943">
    <property type="component" value="Unassembled WGS sequence"/>
</dbReference>
<evidence type="ECO:0000313" key="2">
    <source>
        <dbReference type="EMBL" id="NBI30533.1"/>
    </source>
</evidence>
<reference evidence="2 3" key="1">
    <citation type="submission" date="2019-01" db="EMBL/GenBank/DDBJ databases">
        <title>Chengkuizengella sp. nov., isolated from deep-sea sediment of East Pacific Ocean.</title>
        <authorList>
            <person name="Yang J."/>
            <person name="Lai Q."/>
            <person name="Shao Z."/>
        </authorList>
    </citation>
    <scope>NUCLEOTIDE SEQUENCE [LARGE SCALE GENOMIC DNA]</scope>
    <source>
        <strain evidence="2 3">YPA3-1-1</strain>
    </source>
</reference>
<protein>
    <recommendedName>
        <fullName evidence="1">Aminoglycoside phosphotransferase domain-containing protein</fullName>
    </recommendedName>
</protein>